<evidence type="ECO:0000256" key="9">
    <source>
        <dbReference type="ARBA" id="ARBA00023012"/>
    </source>
</evidence>
<dbReference type="GO" id="GO:0005886">
    <property type="term" value="C:plasma membrane"/>
    <property type="evidence" value="ECO:0007669"/>
    <property type="project" value="TreeGrafter"/>
</dbReference>
<accession>A0A6I5A0H1</accession>
<evidence type="ECO:0000256" key="1">
    <source>
        <dbReference type="ARBA" id="ARBA00000085"/>
    </source>
</evidence>
<keyword evidence="6" id="KW-0547">Nucleotide-binding</keyword>
<proteinExistence type="predicted"/>
<keyword evidence="4" id="KW-0597">Phosphoprotein</keyword>
<evidence type="ECO:0000256" key="3">
    <source>
        <dbReference type="ARBA" id="ARBA00012438"/>
    </source>
</evidence>
<organism evidence="11 12">
    <name type="scientific">Pontibacillus yanchengensis</name>
    <dbReference type="NCBI Taxonomy" id="462910"/>
    <lineage>
        <taxon>Bacteria</taxon>
        <taxon>Bacillati</taxon>
        <taxon>Bacillota</taxon>
        <taxon>Bacilli</taxon>
        <taxon>Bacillales</taxon>
        <taxon>Bacillaceae</taxon>
        <taxon>Pontibacillus</taxon>
    </lineage>
</organism>
<gene>
    <name evidence="11" type="ORF">GLW05_16105</name>
</gene>
<dbReference type="PANTHER" id="PTHR45453:SF1">
    <property type="entry name" value="PHOSPHATE REGULON SENSOR PROTEIN PHOR"/>
    <property type="match status" value="1"/>
</dbReference>
<dbReference type="SUPFAM" id="SSF55874">
    <property type="entry name" value="ATPase domain of HSP90 chaperone/DNA topoisomerase II/histidine kinase"/>
    <property type="match status" value="1"/>
</dbReference>
<dbReference type="EC" id="2.7.13.3" evidence="3"/>
<comment type="caution">
    <text evidence="11">The sequence shown here is derived from an EMBL/GenBank/DDBJ whole genome shotgun (WGS) entry which is preliminary data.</text>
</comment>
<comment type="catalytic activity">
    <reaction evidence="1">
        <text>ATP + protein L-histidine = ADP + protein N-phospho-L-histidine.</text>
        <dbReference type="EC" id="2.7.13.3"/>
    </reaction>
</comment>
<keyword evidence="9" id="KW-0902">Two-component regulatory system</keyword>
<dbReference type="GO" id="GO:0005524">
    <property type="term" value="F:ATP binding"/>
    <property type="evidence" value="ECO:0007669"/>
    <property type="project" value="UniProtKB-KW"/>
</dbReference>
<dbReference type="PANTHER" id="PTHR45453">
    <property type="entry name" value="PHOSPHATE REGULON SENSOR PROTEIN PHOR"/>
    <property type="match status" value="1"/>
</dbReference>
<dbReference type="InterPro" id="IPR050351">
    <property type="entry name" value="BphY/WalK/GraS-like"/>
</dbReference>
<evidence type="ECO:0000256" key="4">
    <source>
        <dbReference type="ARBA" id="ARBA00022553"/>
    </source>
</evidence>
<dbReference type="RefSeq" id="WP_160847890.1">
    <property type="nucleotide sequence ID" value="NZ_WMEQ01000014.1"/>
</dbReference>
<evidence type="ECO:0000256" key="2">
    <source>
        <dbReference type="ARBA" id="ARBA00004370"/>
    </source>
</evidence>
<evidence type="ECO:0000256" key="6">
    <source>
        <dbReference type="ARBA" id="ARBA00022741"/>
    </source>
</evidence>
<evidence type="ECO:0000256" key="5">
    <source>
        <dbReference type="ARBA" id="ARBA00022679"/>
    </source>
</evidence>
<dbReference type="Gene3D" id="3.30.565.10">
    <property type="entry name" value="Histidine kinase-like ATPase, C-terminal domain"/>
    <property type="match status" value="1"/>
</dbReference>
<evidence type="ECO:0000313" key="11">
    <source>
        <dbReference type="EMBL" id="MYL35104.1"/>
    </source>
</evidence>
<dbReference type="GO" id="GO:0004721">
    <property type="term" value="F:phosphoprotein phosphatase activity"/>
    <property type="evidence" value="ECO:0007669"/>
    <property type="project" value="TreeGrafter"/>
</dbReference>
<dbReference type="InterPro" id="IPR003594">
    <property type="entry name" value="HATPase_dom"/>
</dbReference>
<keyword evidence="5" id="KW-0808">Transferase</keyword>
<sequence length="77" mass="8636">MFWAIDNPSPLPPLNLLTNAIRYTPPKGKIYISTKSVDENIVVSISDSGIGILEEEQSRVFERFYKVDKSSIQTCSS</sequence>
<dbReference type="GO" id="GO:0016036">
    <property type="term" value="P:cellular response to phosphate starvation"/>
    <property type="evidence" value="ECO:0007669"/>
    <property type="project" value="TreeGrafter"/>
</dbReference>
<evidence type="ECO:0000256" key="7">
    <source>
        <dbReference type="ARBA" id="ARBA00022777"/>
    </source>
</evidence>
<evidence type="ECO:0000313" key="12">
    <source>
        <dbReference type="Proteomes" id="UP000468638"/>
    </source>
</evidence>
<dbReference type="AlphaFoldDB" id="A0A6I5A0H1"/>
<name>A0A6I5A0H1_9BACI</name>
<feature type="domain" description="Histidine kinase" evidence="10">
    <location>
        <begin position="15"/>
        <end position="77"/>
    </location>
</feature>
<dbReference type="PROSITE" id="PS50109">
    <property type="entry name" value="HIS_KIN"/>
    <property type="match status" value="1"/>
</dbReference>
<reference evidence="11 12" key="1">
    <citation type="submission" date="2019-11" db="EMBL/GenBank/DDBJ databases">
        <title>Genome sequences of 17 halophilic strains isolated from different environments.</title>
        <authorList>
            <person name="Furrow R.E."/>
        </authorList>
    </citation>
    <scope>NUCLEOTIDE SEQUENCE [LARGE SCALE GENOMIC DNA]</scope>
    <source>
        <strain evidence="11 12">22514_16_FS</strain>
    </source>
</reference>
<dbReference type="EMBL" id="WMEQ01000014">
    <property type="protein sequence ID" value="MYL35104.1"/>
    <property type="molecule type" value="Genomic_DNA"/>
</dbReference>
<evidence type="ECO:0000256" key="8">
    <source>
        <dbReference type="ARBA" id="ARBA00022840"/>
    </source>
</evidence>
<dbReference type="Proteomes" id="UP000468638">
    <property type="component" value="Unassembled WGS sequence"/>
</dbReference>
<evidence type="ECO:0000259" key="10">
    <source>
        <dbReference type="PROSITE" id="PS50109"/>
    </source>
</evidence>
<dbReference type="InterPro" id="IPR036890">
    <property type="entry name" value="HATPase_C_sf"/>
</dbReference>
<protein>
    <recommendedName>
        <fullName evidence="3">histidine kinase</fullName>
        <ecNumber evidence="3">2.7.13.3</ecNumber>
    </recommendedName>
</protein>
<keyword evidence="7" id="KW-0418">Kinase</keyword>
<keyword evidence="8" id="KW-0067">ATP-binding</keyword>
<dbReference type="GO" id="GO:0000155">
    <property type="term" value="F:phosphorelay sensor kinase activity"/>
    <property type="evidence" value="ECO:0007669"/>
    <property type="project" value="TreeGrafter"/>
</dbReference>
<dbReference type="InterPro" id="IPR005467">
    <property type="entry name" value="His_kinase_dom"/>
</dbReference>
<dbReference type="Pfam" id="PF02518">
    <property type="entry name" value="HATPase_c"/>
    <property type="match status" value="1"/>
</dbReference>
<comment type="subcellular location">
    <subcellularLocation>
        <location evidence="2">Membrane</location>
    </subcellularLocation>
</comment>